<dbReference type="GO" id="GO:0016811">
    <property type="term" value="F:hydrolase activity, acting on carbon-nitrogen (but not peptide) bonds, in linear amides"/>
    <property type="evidence" value="ECO:0007669"/>
    <property type="project" value="InterPro"/>
</dbReference>
<dbReference type="SUPFAM" id="SSF51338">
    <property type="entry name" value="Composite domain of metallo-dependent hydrolases"/>
    <property type="match status" value="1"/>
</dbReference>
<dbReference type="Gene3D" id="2.30.40.10">
    <property type="entry name" value="Urease, subunit C, domain 1"/>
    <property type="match status" value="2"/>
</dbReference>
<dbReference type="GO" id="GO:0005829">
    <property type="term" value="C:cytosol"/>
    <property type="evidence" value="ECO:0007669"/>
    <property type="project" value="TreeGrafter"/>
</dbReference>
<evidence type="ECO:0000259" key="1">
    <source>
        <dbReference type="Pfam" id="PF07969"/>
    </source>
</evidence>
<reference evidence="2 3" key="1">
    <citation type="submission" date="2018-12" db="EMBL/GenBank/DDBJ databases">
        <title>Draft genome sequence of Embleya hyalina NBRC 13850T.</title>
        <authorList>
            <person name="Komaki H."/>
            <person name="Hosoyama A."/>
            <person name="Kimura A."/>
            <person name="Ichikawa N."/>
            <person name="Tamura T."/>
        </authorList>
    </citation>
    <scope>NUCLEOTIDE SEQUENCE [LARGE SCALE GENOMIC DNA]</scope>
    <source>
        <strain evidence="2 3">NBRC 13850</strain>
    </source>
</reference>
<dbReference type="PANTHER" id="PTHR11647:SF1">
    <property type="entry name" value="COLLAPSIN RESPONSE MEDIATOR PROTEIN"/>
    <property type="match status" value="1"/>
</dbReference>
<accession>A0A401YVK2</accession>
<evidence type="ECO:0000313" key="3">
    <source>
        <dbReference type="Proteomes" id="UP000286931"/>
    </source>
</evidence>
<dbReference type="InterPro" id="IPR011059">
    <property type="entry name" value="Metal-dep_hydrolase_composite"/>
</dbReference>
<dbReference type="RefSeq" id="WP_126640482.1">
    <property type="nucleotide sequence ID" value="NZ_BIFH01000028.1"/>
</dbReference>
<dbReference type="Pfam" id="PF07969">
    <property type="entry name" value="Amidohydro_3"/>
    <property type="match status" value="1"/>
</dbReference>
<gene>
    <name evidence="2" type="ORF">EHYA_06312</name>
</gene>
<dbReference type="SUPFAM" id="SSF51556">
    <property type="entry name" value="Metallo-dependent hydrolases"/>
    <property type="match status" value="1"/>
</dbReference>
<dbReference type="InterPro" id="IPR013108">
    <property type="entry name" value="Amidohydro_3"/>
</dbReference>
<dbReference type="InterPro" id="IPR032466">
    <property type="entry name" value="Metal_Hydrolase"/>
</dbReference>
<dbReference type="InterPro" id="IPR050378">
    <property type="entry name" value="Metallo-dep_Hydrolases_sf"/>
</dbReference>
<dbReference type="Gene3D" id="3.30.1490.130">
    <property type="entry name" value="D-aminoacylase. Domain 3"/>
    <property type="match status" value="1"/>
</dbReference>
<keyword evidence="3" id="KW-1185">Reference proteome</keyword>
<dbReference type="Gene3D" id="3.20.20.140">
    <property type="entry name" value="Metal-dependent hydrolases"/>
    <property type="match status" value="2"/>
</dbReference>
<proteinExistence type="predicted"/>
<name>A0A401YVK2_9ACTN</name>
<protein>
    <submittedName>
        <fullName evidence="2">N-acyl-D-amino-acid deacylase</fullName>
    </submittedName>
</protein>
<comment type="caution">
    <text evidence="2">The sequence shown here is derived from an EMBL/GenBank/DDBJ whole genome shotgun (WGS) entry which is preliminary data.</text>
</comment>
<dbReference type="InterPro" id="IPR023100">
    <property type="entry name" value="D-aminoacylase_insert_dom_sf"/>
</dbReference>
<dbReference type="PANTHER" id="PTHR11647">
    <property type="entry name" value="HYDRANTOINASE/DIHYDROPYRIMIDINASE FAMILY MEMBER"/>
    <property type="match status" value="1"/>
</dbReference>
<sequence>MPEVTNDLIIRGGTVVDGTGAPRRTADIAVSHGRVVHVGDIEPDGRRELDATGLVVAPGFINILSHAYESLQQDARGLSDLYQGVTTEVFGEGYSLGPIIDRAVEIVDPTPREDGVRTAFPRLNDFLESLEADGVGPNVASFVGAHNLRAIRAGADERQLTDDELRSVCGILDEELAAGALGVGSSLLYAPGVYASTEELAAYATVASAHDALYISHIRDEAAHLEKSVREVIDIARMSAGRAHVWHLKASGRDNWHRMAEAIRLIADAREEGMQIGADLYPYEAGGTSLAASIPPWYFDGGEEALVKRIADPVVRARIIADIRMPGDTWENIYLDAGGAEGVLLQGGRGSNAEAAGKTLARFSALRGYDDPLEALLDLVAEDPHREALYFCMSEENIRLGLEQPWVGVCSDAEAASTEPPFSDSPTHPRAYGSFARVLGPYVRDGLLTLEEAVRRMTSLPADTLRLVGRGRVEAGEWADLAIFDPDAVQDHATYSEPHRYATGMRHVLVNGRFALRDGNPTGALAGRALRRGVR</sequence>
<dbReference type="Proteomes" id="UP000286931">
    <property type="component" value="Unassembled WGS sequence"/>
</dbReference>
<organism evidence="2 3">
    <name type="scientific">Embleya hyalina</name>
    <dbReference type="NCBI Taxonomy" id="516124"/>
    <lineage>
        <taxon>Bacteria</taxon>
        <taxon>Bacillati</taxon>
        <taxon>Actinomycetota</taxon>
        <taxon>Actinomycetes</taxon>
        <taxon>Kitasatosporales</taxon>
        <taxon>Streptomycetaceae</taxon>
        <taxon>Embleya</taxon>
    </lineage>
</organism>
<evidence type="ECO:0000313" key="2">
    <source>
        <dbReference type="EMBL" id="GCD98601.1"/>
    </source>
</evidence>
<dbReference type="EMBL" id="BIFH01000028">
    <property type="protein sequence ID" value="GCD98601.1"/>
    <property type="molecule type" value="Genomic_DNA"/>
</dbReference>
<dbReference type="OrthoDB" id="9766983at2"/>
<feature type="domain" description="Amidohydrolase 3" evidence="1">
    <location>
        <begin position="48"/>
        <end position="514"/>
    </location>
</feature>
<dbReference type="GO" id="GO:0016812">
    <property type="term" value="F:hydrolase activity, acting on carbon-nitrogen (but not peptide) bonds, in cyclic amides"/>
    <property type="evidence" value="ECO:0007669"/>
    <property type="project" value="TreeGrafter"/>
</dbReference>
<dbReference type="AlphaFoldDB" id="A0A401YVK2"/>